<dbReference type="Pfam" id="PF00158">
    <property type="entry name" value="Sigma54_activat"/>
    <property type="match status" value="1"/>
</dbReference>
<protein>
    <submittedName>
        <fullName evidence="8">Sigma-54-dependent Fis family transcriptional regulator</fullName>
    </submittedName>
</protein>
<feature type="domain" description="HTH lysR-type" evidence="7">
    <location>
        <begin position="598"/>
        <end position="627"/>
    </location>
</feature>
<dbReference type="InterPro" id="IPR002197">
    <property type="entry name" value="HTH_Fis"/>
</dbReference>
<dbReference type="Pfam" id="PF25601">
    <property type="entry name" value="AAA_lid_14"/>
    <property type="match status" value="1"/>
</dbReference>
<keyword evidence="4" id="KW-0238">DNA-binding</keyword>
<dbReference type="PROSITE" id="PS00676">
    <property type="entry name" value="SIGMA54_INTERACT_2"/>
    <property type="match status" value="1"/>
</dbReference>
<gene>
    <name evidence="8" type="ORF">OU419_17540</name>
</gene>
<dbReference type="PROSITE" id="PS50931">
    <property type="entry name" value="HTH_LYSR"/>
    <property type="match status" value="1"/>
</dbReference>
<dbReference type="PRINTS" id="PR01590">
    <property type="entry name" value="HTHFIS"/>
</dbReference>
<dbReference type="InterPro" id="IPR025943">
    <property type="entry name" value="Sigma_54_int_dom_ATP-bd_2"/>
</dbReference>
<dbReference type="SMART" id="SM00989">
    <property type="entry name" value="V4R"/>
    <property type="match status" value="1"/>
</dbReference>
<dbReference type="SUPFAM" id="SSF52540">
    <property type="entry name" value="P-loop containing nucleoside triphosphate hydrolases"/>
    <property type="match status" value="1"/>
</dbReference>
<dbReference type="SUPFAM" id="SSF46689">
    <property type="entry name" value="Homeodomain-like"/>
    <property type="match status" value="1"/>
</dbReference>
<dbReference type="Pfam" id="PF02830">
    <property type="entry name" value="V4R"/>
    <property type="match status" value="1"/>
</dbReference>
<evidence type="ECO:0000256" key="1">
    <source>
        <dbReference type="ARBA" id="ARBA00022741"/>
    </source>
</evidence>
<evidence type="ECO:0000259" key="6">
    <source>
        <dbReference type="PROSITE" id="PS50045"/>
    </source>
</evidence>
<dbReference type="PROSITE" id="PS00675">
    <property type="entry name" value="SIGMA54_INTERACT_1"/>
    <property type="match status" value="1"/>
</dbReference>
<dbReference type="PANTHER" id="PTHR32071">
    <property type="entry name" value="TRANSCRIPTIONAL REGULATORY PROTEIN"/>
    <property type="match status" value="1"/>
</dbReference>
<dbReference type="InterPro" id="IPR025944">
    <property type="entry name" value="Sigma_54_int_dom_CS"/>
</dbReference>
<reference evidence="8" key="1">
    <citation type="submission" date="2022-11" db="EMBL/GenBank/DDBJ databases">
        <title>Pseudomonas triclosanedens sp. nov., a triclosan degrader isolated from activated sludge.</title>
        <authorList>
            <person name="Yin Y."/>
            <person name="Lu Z."/>
        </authorList>
    </citation>
    <scope>NUCLEOTIDE SEQUENCE</scope>
    <source>
        <strain evidence="8">ZM23</strain>
    </source>
</reference>
<dbReference type="InterPro" id="IPR003593">
    <property type="entry name" value="AAA+_ATPase"/>
</dbReference>
<dbReference type="RefSeq" id="WP_254475762.1">
    <property type="nucleotide sequence ID" value="NZ_CP113432.1"/>
</dbReference>
<dbReference type="InterPro" id="IPR010523">
    <property type="entry name" value="XylR_N"/>
</dbReference>
<dbReference type="PANTHER" id="PTHR32071:SF117">
    <property type="entry name" value="PTS-DEPENDENT DIHYDROXYACETONE KINASE OPERON REGULATORY PROTEIN-RELATED"/>
    <property type="match status" value="1"/>
</dbReference>
<evidence type="ECO:0000259" key="7">
    <source>
        <dbReference type="PROSITE" id="PS50931"/>
    </source>
</evidence>
<evidence type="ECO:0000256" key="4">
    <source>
        <dbReference type="ARBA" id="ARBA00023125"/>
    </source>
</evidence>
<dbReference type="Gene3D" id="1.10.10.60">
    <property type="entry name" value="Homeodomain-like"/>
    <property type="match status" value="1"/>
</dbReference>
<dbReference type="InterPro" id="IPR025662">
    <property type="entry name" value="Sigma_54_int_dom_ATP-bd_1"/>
</dbReference>
<dbReference type="Gene3D" id="3.40.50.300">
    <property type="entry name" value="P-loop containing nucleotide triphosphate hydrolases"/>
    <property type="match status" value="1"/>
</dbReference>
<keyword evidence="1" id="KW-0547">Nucleotide-binding</keyword>
<evidence type="ECO:0000313" key="9">
    <source>
        <dbReference type="Proteomes" id="UP001163624"/>
    </source>
</evidence>
<dbReference type="EMBL" id="CP113432">
    <property type="protein sequence ID" value="WAI52505.1"/>
    <property type="molecule type" value="Genomic_DNA"/>
</dbReference>
<feature type="domain" description="Sigma-54 factor interaction" evidence="6">
    <location>
        <begin position="270"/>
        <end position="499"/>
    </location>
</feature>
<dbReference type="InterPro" id="IPR002078">
    <property type="entry name" value="Sigma_54_int"/>
</dbReference>
<evidence type="ECO:0000256" key="3">
    <source>
        <dbReference type="ARBA" id="ARBA00023015"/>
    </source>
</evidence>
<name>A0ABY7A6I7_9PSED</name>
<dbReference type="Proteomes" id="UP001163624">
    <property type="component" value="Chromosome"/>
</dbReference>
<evidence type="ECO:0000256" key="5">
    <source>
        <dbReference type="ARBA" id="ARBA00023163"/>
    </source>
</evidence>
<dbReference type="SUPFAM" id="SSF111126">
    <property type="entry name" value="Ligand-binding domain in the NO signalling and Golgi transport"/>
    <property type="match status" value="1"/>
</dbReference>
<dbReference type="InterPro" id="IPR009057">
    <property type="entry name" value="Homeodomain-like_sf"/>
</dbReference>
<dbReference type="Gene3D" id="1.10.8.60">
    <property type="match status" value="1"/>
</dbReference>
<sequence length="627" mass="68381">MTASRHNDNDRATLEERFLEHLLKSRKRLIVESTTGLENRGCPSAGELAETVAFSPQDGSIWLCGQRMVLLQTSTLGTLRRELVENLGTLKAREVFTRTGWQAGAADASQVSEQWPQGDPSALFSAGPRLHMLEGMLNVEALRFEMDNSLGHFDAEFLWHNSVEADVHIAQYGIGNDSACWMAIGYASGYASSLLGRLVVFREVECRACGQSVCRIVGKPAEQWDDVQRDLAHLDARDFISRAPHAFASEMEVARLDDVPAPDEPDARRMVGISSAFVAASHLLRCVAPTQATVLLTGESGVGKELFAENLHRASSRQHMPLISLNCATLPENLVEAELFGVERGAFTGAERTRAGRFERADGGTLFLDEIGTLSLAAQSKILRALQEGEIERVGGNAPIRVDVRVVAATNLDLRAEVAAGRFREDLFYRLNVFPIHLPPLRERREDIPLLMNHFLRRFSERHGRRLAGFTTRLLNALLTHAFPGNIRELQNLIERGVIACPDGAAMDISHLTLGGDRSIAAPVGLTPSGRLGSLPLPGELHATALADAQLLQAAFESEQNRGASGEPVLASLQAFIAGRQDALGTSLDAIESLLVKLALERSQGNITAAAQMLGMSRAQVSYRLKR</sequence>
<dbReference type="PROSITE" id="PS50045">
    <property type="entry name" value="SIGMA54_INTERACT_4"/>
    <property type="match status" value="1"/>
</dbReference>
<dbReference type="PROSITE" id="PS00688">
    <property type="entry name" value="SIGMA54_INTERACT_3"/>
    <property type="match status" value="1"/>
</dbReference>
<dbReference type="InterPro" id="IPR024096">
    <property type="entry name" value="NO_sig/Golgi_transp_ligand-bd"/>
</dbReference>
<keyword evidence="2" id="KW-0067">ATP-binding</keyword>
<keyword evidence="5" id="KW-0804">Transcription</keyword>
<accession>A0ABY7A6I7</accession>
<keyword evidence="9" id="KW-1185">Reference proteome</keyword>
<keyword evidence="3" id="KW-0805">Transcription regulation</keyword>
<proteinExistence type="predicted"/>
<organism evidence="8 9">
    <name type="scientific">Pseudomonas triclosanedens</name>
    <dbReference type="NCBI Taxonomy" id="2961893"/>
    <lineage>
        <taxon>Bacteria</taxon>
        <taxon>Pseudomonadati</taxon>
        <taxon>Pseudomonadota</taxon>
        <taxon>Gammaproteobacteria</taxon>
        <taxon>Pseudomonadales</taxon>
        <taxon>Pseudomonadaceae</taxon>
        <taxon>Pseudomonas</taxon>
    </lineage>
</organism>
<dbReference type="InterPro" id="IPR004096">
    <property type="entry name" value="V4R"/>
</dbReference>
<evidence type="ECO:0000313" key="8">
    <source>
        <dbReference type="EMBL" id="WAI52505.1"/>
    </source>
</evidence>
<evidence type="ECO:0000256" key="2">
    <source>
        <dbReference type="ARBA" id="ARBA00022840"/>
    </source>
</evidence>
<dbReference type="InterPro" id="IPR058031">
    <property type="entry name" value="AAA_lid_NorR"/>
</dbReference>
<dbReference type="Pfam" id="PF06505">
    <property type="entry name" value="XylR_N"/>
    <property type="match status" value="1"/>
</dbReference>
<dbReference type="Gene3D" id="3.30.1380.20">
    <property type="entry name" value="Trafficking protein particle complex subunit 3"/>
    <property type="match status" value="1"/>
</dbReference>
<dbReference type="CDD" id="cd00009">
    <property type="entry name" value="AAA"/>
    <property type="match status" value="1"/>
</dbReference>
<dbReference type="InterPro" id="IPR000847">
    <property type="entry name" value="LysR_HTH_N"/>
</dbReference>
<dbReference type="Pfam" id="PF02954">
    <property type="entry name" value="HTH_8"/>
    <property type="match status" value="1"/>
</dbReference>
<dbReference type="SMART" id="SM00382">
    <property type="entry name" value="AAA"/>
    <property type="match status" value="1"/>
</dbReference>
<dbReference type="InterPro" id="IPR027417">
    <property type="entry name" value="P-loop_NTPase"/>
</dbReference>